<organism evidence="4">
    <name type="scientific">marine sediment metagenome</name>
    <dbReference type="NCBI Taxonomy" id="412755"/>
    <lineage>
        <taxon>unclassified sequences</taxon>
        <taxon>metagenomes</taxon>
        <taxon>ecological metagenomes</taxon>
    </lineage>
</organism>
<keyword evidence="3" id="KW-0411">Iron-sulfur</keyword>
<keyword evidence="1" id="KW-0479">Metal-binding</keyword>
<sequence length="107" mass="11752">TTVRVCSGTGCRAAGADEVREAFIAEIERTGVDAHVTTSGCQGLCQRGPLVAIEPQRLFYQGVHPFDVPAIVDLTLARGRPIDRLLHHAPDGETIPWRDDLPFYQKQ</sequence>
<dbReference type="InterPro" id="IPR036249">
    <property type="entry name" value="Thioredoxin-like_sf"/>
</dbReference>
<evidence type="ECO:0000256" key="2">
    <source>
        <dbReference type="ARBA" id="ARBA00023004"/>
    </source>
</evidence>
<feature type="non-terminal residue" evidence="4">
    <location>
        <position position="1"/>
    </location>
</feature>
<dbReference type="CDD" id="cd02980">
    <property type="entry name" value="TRX_Fd_family"/>
    <property type="match status" value="1"/>
</dbReference>
<feature type="non-terminal residue" evidence="4">
    <location>
        <position position="107"/>
    </location>
</feature>
<protein>
    <recommendedName>
        <fullName evidence="5">(2Fe-2S) ferredoxin domain-containing protein</fullName>
    </recommendedName>
</protein>
<proteinExistence type="predicted"/>
<dbReference type="GO" id="GO:0051536">
    <property type="term" value="F:iron-sulfur cluster binding"/>
    <property type="evidence" value="ECO:0007669"/>
    <property type="project" value="UniProtKB-KW"/>
</dbReference>
<dbReference type="Gene3D" id="3.40.30.10">
    <property type="entry name" value="Glutaredoxin"/>
    <property type="match status" value="1"/>
</dbReference>
<comment type="caution">
    <text evidence="4">The sequence shown here is derived from an EMBL/GenBank/DDBJ whole genome shotgun (WGS) entry which is preliminary data.</text>
</comment>
<accession>X0T6R2</accession>
<dbReference type="PANTHER" id="PTHR43578">
    <property type="entry name" value="NADH-QUINONE OXIDOREDUCTASE SUBUNIT F"/>
    <property type="match status" value="1"/>
</dbReference>
<dbReference type="Pfam" id="PF01257">
    <property type="entry name" value="2Fe-2S_thioredx"/>
    <property type="match status" value="1"/>
</dbReference>
<dbReference type="AlphaFoldDB" id="X0T6R2"/>
<dbReference type="PANTHER" id="PTHR43578:SF3">
    <property type="entry name" value="NADH-QUINONE OXIDOREDUCTASE SUBUNIT F"/>
    <property type="match status" value="1"/>
</dbReference>
<evidence type="ECO:0008006" key="5">
    <source>
        <dbReference type="Google" id="ProtNLM"/>
    </source>
</evidence>
<evidence type="ECO:0000313" key="4">
    <source>
        <dbReference type="EMBL" id="GAF88899.1"/>
    </source>
</evidence>
<name>X0T6R2_9ZZZZ</name>
<dbReference type="SUPFAM" id="SSF52833">
    <property type="entry name" value="Thioredoxin-like"/>
    <property type="match status" value="1"/>
</dbReference>
<evidence type="ECO:0000256" key="3">
    <source>
        <dbReference type="ARBA" id="ARBA00023014"/>
    </source>
</evidence>
<keyword evidence="2" id="KW-0408">Iron</keyword>
<gene>
    <name evidence="4" type="ORF">S01H1_23916</name>
</gene>
<reference evidence="4" key="1">
    <citation type="journal article" date="2014" name="Front. Microbiol.">
        <title>High frequency of phylogenetically diverse reductive dehalogenase-homologous genes in deep subseafloor sedimentary metagenomes.</title>
        <authorList>
            <person name="Kawai M."/>
            <person name="Futagami T."/>
            <person name="Toyoda A."/>
            <person name="Takaki Y."/>
            <person name="Nishi S."/>
            <person name="Hori S."/>
            <person name="Arai W."/>
            <person name="Tsubouchi T."/>
            <person name="Morono Y."/>
            <person name="Uchiyama I."/>
            <person name="Ito T."/>
            <person name="Fujiyama A."/>
            <person name="Inagaki F."/>
            <person name="Takami H."/>
        </authorList>
    </citation>
    <scope>NUCLEOTIDE SEQUENCE</scope>
    <source>
        <strain evidence="4">Expedition CK06-06</strain>
    </source>
</reference>
<evidence type="ECO:0000256" key="1">
    <source>
        <dbReference type="ARBA" id="ARBA00022723"/>
    </source>
</evidence>
<dbReference type="EMBL" id="BARS01013993">
    <property type="protein sequence ID" value="GAF88899.1"/>
    <property type="molecule type" value="Genomic_DNA"/>
</dbReference>
<dbReference type="GO" id="GO:0046872">
    <property type="term" value="F:metal ion binding"/>
    <property type="evidence" value="ECO:0007669"/>
    <property type="project" value="UniProtKB-KW"/>
</dbReference>